<dbReference type="WBParaSite" id="HPLM_0000159101-mRNA-1">
    <property type="protein sequence ID" value="HPLM_0000159101-mRNA-1"/>
    <property type="gene ID" value="HPLM_0000159101"/>
</dbReference>
<keyword evidence="1" id="KW-1133">Transmembrane helix</keyword>
<feature type="transmembrane region" description="Helical" evidence="1">
    <location>
        <begin position="41"/>
        <end position="58"/>
    </location>
</feature>
<organism evidence="4">
    <name type="scientific">Haemonchus placei</name>
    <name type="common">Barber's pole worm</name>
    <dbReference type="NCBI Taxonomy" id="6290"/>
    <lineage>
        <taxon>Eukaryota</taxon>
        <taxon>Metazoa</taxon>
        <taxon>Ecdysozoa</taxon>
        <taxon>Nematoda</taxon>
        <taxon>Chromadorea</taxon>
        <taxon>Rhabditida</taxon>
        <taxon>Rhabditina</taxon>
        <taxon>Rhabditomorpha</taxon>
        <taxon>Strongyloidea</taxon>
        <taxon>Trichostrongylidae</taxon>
        <taxon>Haemonchus</taxon>
    </lineage>
</organism>
<evidence type="ECO:0000313" key="2">
    <source>
        <dbReference type="EMBL" id="VDO10264.1"/>
    </source>
</evidence>
<reference evidence="2 3" key="2">
    <citation type="submission" date="2018-11" db="EMBL/GenBank/DDBJ databases">
        <authorList>
            <consortium name="Pathogen Informatics"/>
        </authorList>
    </citation>
    <scope>NUCLEOTIDE SEQUENCE [LARGE SCALE GENOMIC DNA]</scope>
    <source>
        <strain evidence="2 3">MHpl1</strain>
    </source>
</reference>
<dbReference type="STRING" id="6290.A0A0N4VWC1"/>
<sequence length="59" mass="6580">MDSSSKVKLIAGIFVSMSIISTVLACALWDFPANSTISNSLYFGKFALFCFFFVRFILL</sequence>
<reference evidence="4" key="1">
    <citation type="submission" date="2017-02" db="UniProtKB">
        <authorList>
            <consortium name="WormBaseParasite"/>
        </authorList>
    </citation>
    <scope>IDENTIFICATION</scope>
</reference>
<dbReference type="EMBL" id="UZAF01002201">
    <property type="protein sequence ID" value="VDO10264.1"/>
    <property type="molecule type" value="Genomic_DNA"/>
</dbReference>
<name>A0A0N4VWC1_HAEPC</name>
<gene>
    <name evidence="2" type="ORF">HPLM_LOCUS1589</name>
</gene>
<dbReference type="OrthoDB" id="5814759at2759"/>
<dbReference type="AlphaFoldDB" id="A0A0N4VWC1"/>
<keyword evidence="3" id="KW-1185">Reference proteome</keyword>
<dbReference type="Proteomes" id="UP000268014">
    <property type="component" value="Unassembled WGS sequence"/>
</dbReference>
<protein>
    <submittedName>
        <fullName evidence="4">Vesicle transport protein</fullName>
    </submittedName>
</protein>
<keyword evidence="1" id="KW-0812">Transmembrane</keyword>
<keyword evidence="1" id="KW-0472">Membrane</keyword>
<proteinExistence type="predicted"/>
<evidence type="ECO:0000256" key="1">
    <source>
        <dbReference type="SAM" id="Phobius"/>
    </source>
</evidence>
<evidence type="ECO:0000313" key="4">
    <source>
        <dbReference type="WBParaSite" id="HPLM_0000159101-mRNA-1"/>
    </source>
</evidence>
<evidence type="ECO:0000313" key="3">
    <source>
        <dbReference type="Proteomes" id="UP000268014"/>
    </source>
</evidence>
<dbReference type="PROSITE" id="PS51257">
    <property type="entry name" value="PROKAR_LIPOPROTEIN"/>
    <property type="match status" value="1"/>
</dbReference>
<accession>A0A0N4VWC1</accession>